<organism evidence="5 6">
    <name type="scientific">Candidatus Onthenecus intestinigallinarum</name>
    <dbReference type="NCBI Taxonomy" id="2840875"/>
    <lineage>
        <taxon>Bacteria</taxon>
        <taxon>Bacillati</taxon>
        <taxon>Bacillota</taxon>
        <taxon>Clostridia</taxon>
        <taxon>Eubacteriales</taxon>
        <taxon>Candidatus Onthenecus</taxon>
    </lineage>
</organism>
<comment type="caution">
    <text evidence="5">The sequence shown here is derived from an EMBL/GenBank/DDBJ whole genome shotgun (WGS) entry which is preliminary data.</text>
</comment>
<feature type="compositionally biased region" description="Basic and acidic residues" evidence="2">
    <location>
        <begin position="49"/>
        <end position="67"/>
    </location>
</feature>
<evidence type="ECO:0000256" key="2">
    <source>
        <dbReference type="SAM" id="MobiDB-lite"/>
    </source>
</evidence>
<dbReference type="Pfam" id="PF07501">
    <property type="entry name" value="G5"/>
    <property type="match status" value="1"/>
</dbReference>
<keyword evidence="1" id="KW-0732">Signal</keyword>
<dbReference type="Proteomes" id="UP000886887">
    <property type="component" value="Unassembled WGS sequence"/>
</dbReference>
<protein>
    <submittedName>
        <fullName evidence="5">VanW family protein</fullName>
    </submittedName>
</protein>
<proteinExistence type="predicted"/>
<keyword evidence="3" id="KW-0472">Membrane</keyword>
<accession>A0A9D0ZC24</accession>
<name>A0A9D0ZC24_9FIRM</name>
<dbReference type="InterPro" id="IPR052913">
    <property type="entry name" value="Glycopeptide_resist_protein"/>
</dbReference>
<keyword evidence="3" id="KW-0812">Transmembrane</keyword>
<feature type="transmembrane region" description="Helical" evidence="3">
    <location>
        <begin position="165"/>
        <end position="188"/>
    </location>
</feature>
<feature type="compositionally biased region" description="Low complexity" evidence="2">
    <location>
        <begin position="79"/>
        <end position="141"/>
    </location>
</feature>
<dbReference type="PANTHER" id="PTHR35788:SF1">
    <property type="entry name" value="EXPORTED PROTEIN"/>
    <property type="match status" value="1"/>
</dbReference>
<feature type="domain" description="G5" evidence="4">
    <location>
        <begin position="542"/>
        <end position="625"/>
    </location>
</feature>
<dbReference type="Pfam" id="PF04294">
    <property type="entry name" value="VanW"/>
    <property type="match status" value="1"/>
</dbReference>
<gene>
    <name evidence="5" type="ORF">IAB73_05770</name>
</gene>
<dbReference type="PROSITE" id="PS51109">
    <property type="entry name" value="G5"/>
    <property type="match status" value="1"/>
</dbReference>
<dbReference type="AlphaFoldDB" id="A0A9D0ZC24"/>
<feature type="region of interest" description="Disordered" evidence="2">
    <location>
        <begin position="1"/>
        <end position="161"/>
    </location>
</feature>
<reference evidence="5" key="2">
    <citation type="journal article" date="2021" name="PeerJ">
        <title>Extensive microbial diversity within the chicken gut microbiome revealed by metagenomics and culture.</title>
        <authorList>
            <person name="Gilroy R."/>
            <person name="Ravi A."/>
            <person name="Getino M."/>
            <person name="Pursley I."/>
            <person name="Horton D.L."/>
            <person name="Alikhan N.F."/>
            <person name="Baker D."/>
            <person name="Gharbi K."/>
            <person name="Hall N."/>
            <person name="Watson M."/>
            <person name="Adriaenssens E.M."/>
            <person name="Foster-Nyarko E."/>
            <person name="Jarju S."/>
            <person name="Secka A."/>
            <person name="Antonio M."/>
            <person name="Oren A."/>
            <person name="Chaudhuri R.R."/>
            <person name="La Ragione R."/>
            <person name="Hildebrand F."/>
            <person name="Pallen M.J."/>
        </authorList>
    </citation>
    <scope>NUCLEOTIDE SEQUENCE</scope>
    <source>
        <strain evidence="5">ChiSxjej2B14-6234</strain>
    </source>
</reference>
<dbReference type="SMART" id="SM01208">
    <property type="entry name" value="G5"/>
    <property type="match status" value="1"/>
</dbReference>
<reference evidence="5" key="1">
    <citation type="submission" date="2020-10" db="EMBL/GenBank/DDBJ databases">
        <authorList>
            <person name="Gilroy R."/>
        </authorList>
    </citation>
    <scope>NUCLEOTIDE SEQUENCE</scope>
    <source>
        <strain evidence="5">ChiSxjej2B14-6234</strain>
    </source>
</reference>
<dbReference type="Pfam" id="PF12229">
    <property type="entry name" value="PG_binding_4"/>
    <property type="match status" value="1"/>
</dbReference>
<dbReference type="PANTHER" id="PTHR35788">
    <property type="entry name" value="EXPORTED PROTEIN-RELATED"/>
    <property type="match status" value="1"/>
</dbReference>
<feature type="compositionally biased region" description="Basic residues" evidence="2">
    <location>
        <begin position="1"/>
        <end position="10"/>
    </location>
</feature>
<sequence>METGRPRRRRVPPEPTAPIEPAQAIWPDASAPRMGVSRRAPIPAPKQPEQPEWKRRALEAVREEPKAQKKPTQQRSTQRKPAAQPRPAARQTSQPPRQRTQAYGAPRAAQPRAAKPRTVQPQAAQPRTAQPRTAQRQPARAGYAQSVRYGAPPQKRRGNGGRRGARALILLVLVAVLTGVGAGGLYVLDVRNTLALGEGVFYPNLYINDINIGGMTQQQAYDAVSAQVTQALGTWAVSVVLNGSEVTRITPSTINMRYDVGDQINQLWNVGRTGTSQERYRQVKALQSEPERRYTTLAYDLSPIDALLYEIKSQVDTPAVDAQRVTDETKVPPFSYVQEQVGYSLDTTQAHEEIVGMIDRLESGTVTLTPQTLQPSVTVAQLQNEIVLLASFSTPLRNTSSNTEGRLANVAKGCSYFNGMVVEDGQKVSFNTVTGRREQSTGWFAALEIAYGEYVEGYGGGICQVSSTLYNAVIGAGLEIVSRTNHGLVVGYLDMGLDATVGNNGPDFVFRNNTGAPIYIEAYSEGKGGNCVFRIYGRPDPNGYSYKLESQVAETIPYETEYRIDKEGTYVTYGQEPYVYRKGADGYKVDVYKVTYQNGTPVERVLAYTDTYKPTTQICYQGDYTVINSID</sequence>
<dbReference type="EMBL" id="DVFJ01000017">
    <property type="protein sequence ID" value="HIQ71698.1"/>
    <property type="molecule type" value="Genomic_DNA"/>
</dbReference>
<evidence type="ECO:0000259" key="4">
    <source>
        <dbReference type="PROSITE" id="PS51109"/>
    </source>
</evidence>
<evidence type="ECO:0000313" key="6">
    <source>
        <dbReference type="Proteomes" id="UP000886887"/>
    </source>
</evidence>
<dbReference type="InterPro" id="IPR011098">
    <property type="entry name" value="G5_dom"/>
</dbReference>
<keyword evidence="3" id="KW-1133">Transmembrane helix</keyword>
<dbReference type="Gene3D" id="2.20.230.10">
    <property type="entry name" value="Resuscitation-promoting factor rpfb"/>
    <property type="match status" value="1"/>
</dbReference>
<evidence type="ECO:0000313" key="5">
    <source>
        <dbReference type="EMBL" id="HIQ71698.1"/>
    </source>
</evidence>
<dbReference type="InterPro" id="IPR007391">
    <property type="entry name" value="Vancomycin_resist_VanW"/>
</dbReference>
<evidence type="ECO:0000256" key="1">
    <source>
        <dbReference type="ARBA" id="ARBA00022729"/>
    </source>
</evidence>
<evidence type="ECO:0000256" key="3">
    <source>
        <dbReference type="SAM" id="Phobius"/>
    </source>
</evidence>
<dbReference type="InterPro" id="IPR022029">
    <property type="entry name" value="YoaR-like_PG-bd"/>
</dbReference>